<dbReference type="AlphaFoldDB" id="A0A0V1KPU2"/>
<evidence type="ECO:0008006" key="4">
    <source>
        <dbReference type="Google" id="ProtNLM"/>
    </source>
</evidence>
<evidence type="ECO:0000256" key="1">
    <source>
        <dbReference type="SAM" id="Coils"/>
    </source>
</evidence>
<feature type="coiled-coil region" evidence="1">
    <location>
        <begin position="13"/>
        <end position="60"/>
    </location>
</feature>
<reference evidence="2 3" key="1">
    <citation type="submission" date="2015-05" db="EMBL/GenBank/DDBJ databases">
        <title>Evolution of Trichinella species and genotypes.</title>
        <authorList>
            <person name="Korhonen P.K."/>
            <person name="Edoardo P."/>
            <person name="Giuseppe L.R."/>
            <person name="Gasser R.B."/>
        </authorList>
    </citation>
    <scope>NUCLEOTIDE SEQUENCE [LARGE SCALE GENOMIC DNA]</scope>
    <source>
        <strain evidence="2">ISS10</strain>
    </source>
</reference>
<dbReference type="OrthoDB" id="7444419at2759"/>
<dbReference type="EMBL" id="JYDW01000318">
    <property type="protein sequence ID" value="KRZ49357.1"/>
    <property type="molecule type" value="Genomic_DNA"/>
</dbReference>
<dbReference type="InterPro" id="IPR005312">
    <property type="entry name" value="DUF1759"/>
</dbReference>
<name>A0A0V1KPU2_9BILA</name>
<organism evidence="2 3">
    <name type="scientific">Trichinella nativa</name>
    <dbReference type="NCBI Taxonomy" id="6335"/>
    <lineage>
        <taxon>Eukaryota</taxon>
        <taxon>Metazoa</taxon>
        <taxon>Ecdysozoa</taxon>
        <taxon>Nematoda</taxon>
        <taxon>Enoplea</taxon>
        <taxon>Dorylaimia</taxon>
        <taxon>Trichinellida</taxon>
        <taxon>Trichinellidae</taxon>
        <taxon>Trichinella</taxon>
    </lineage>
</organism>
<keyword evidence="1" id="KW-0175">Coiled coil</keyword>
<accession>A0A0V1KPU2</accession>
<protein>
    <recommendedName>
        <fullName evidence="4">Integrase catalytic domain-containing protein</fullName>
    </recommendedName>
</protein>
<dbReference type="STRING" id="6335.A0A0V1KPU2"/>
<comment type="caution">
    <text evidence="2">The sequence shown here is derived from an EMBL/GenBank/DDBJ whole genome shotgun (WGS) entry which is preliminary data.</text>
</comment>
<dbReference type="Proteomes" id="UP000054721">
    <property type="component" value="Unassembled WGS sequence"/>
</dbReference>
<dbReference type="Pfam" id="PF03564">
    <property type="entry name" value="DUF1759"/>
    <property type="match status" value="1"/>
</dbReference>
<sequence>MSKVKLLSLPKKLDLSKRRLIKLLDELDQLLEERAVLREIEEQLRTSEEHYRQVAESQEEFEMTLNDDEANSVMDEWAKFRQTFIQSNAKAQTLIDELRVVDVVPGSIRSAETYRNVRLPRCALPKFDGDVTKFREFWNRFESSVHQQRDLADAVKLVYLRNCLTGDALGAIAGLSAANADYQVAVRGLKERFDRPRMGYENLSNHMDHNVDAFTALGKDPLTKALTADECLITVARELLPKQARINSDATEDHLSWEARKNRHTSPSLSDRPVPCLQRPTPHATLSGNLEGGTWPTPSLGRGESVVEVEMKNRRTGIAVNPEPRGRARCPLIHRSKRIRGGEKSSERMLMATVIRGWSSTACLIQELSRLSSERMWRRSSESMLMHFRLSPLSGGPRKLIEARTTKTLCDDIFQPQISAWGWPHLRDLRLADEEEEYLTVHVVISVDYFFKMLGSTIVRAGDDVPVAVETCLRWVTCGPQTPSQLPTPTVPADKSADTECYKLLRKFWELEAIGISSEEQSLSGLEREEFERNLSFNGVRYTVHWKRNGSTLPNYYSVAQKRLSLVQRKLKRDRKRWRDYAAVIQSYLDNGWAEEAPDAGPLGRTWYVLYHAVYQKGSSGELSAESFSTGPHGFGTFP</sequence>
<dbReference type="PANTHER" id="PTHR47331">
    <property type="entry name" value="PHD-TYPE DOMAIN-CONTAINING PROTEIN"/>
    <property type="match status" value="1"/>
</dbReference>
<dbReference type="PANTHER" id="PTHR47331:SF5">
    <property type="entry name" value="RIBONUCLEASE H"/>
    <property type="match status" value="1"/>
</dbReference>
<proteinExistence type="predicted"/>
<evidence type="ECO:0000313" key="3">
    <source>
        <dbReference type="Proteomes" id="UP000054721"/>
    </source>
</evidence>
<keyword evidence="3" id="KW-1185">Reference proteome</keyword>
<evidence type="ECO:0000313" key="2">
    <source>
        <dbReference type="EMBL" id="KRZ49357.1"/>
    </source>
</evidence>
<gene>
    <name evidence="2" type="ORF">T02_12201</name>
</gene>